<reference evidence="1" key="1">
    <citation type="submission" date="2021-09" db="EMBL/GenBank/DDBJ databases">
        <authorList>
            <consortium name="AG Swart"/>
            <person name="Singh M."/>
            <person name="Singh A."/>
            <person name="Seah K."/>
            <person name="Emmerich C."/>
        </authorList>
    </citation>
    <scope>NUCLEOTIDE SEQUENCE</scope>
    <source>
        <strain evidence="1">ATCC30299</strain>
    </source>
</reference>
<dbReference type="Proteomes" id="UP001162131">
    <property type="component" value="Unassembled WGS sequence"/>
</dbReference>
<sequence length="414" mass="48106">MSEAKPILLFRKHKSDYSQLPKAQNNSSDIKQETVLSAIQLYSKIKSDIKADKIRIINEERSLVQQIHKASENTLEKLKIYDQKINEIISEICTLREIDNSKPLSFLETLLSGCKLVTEKIRSPKLEIKSIGEHKIAELFKLERSENSFDYRERYSPITRVIKFVCRGFPNKFAIFDAENLKIKKFSYNYNKELNCDGFGCLIPHGSLFYAWNDTWIIIDPLGNSRNIAPYCICYYAGAIYVDGRIYIFGGSHEVAVKFDMDKNRWFSLSKYTFPIENRALCTLFKTKILIASDSENPIFYDTITDSYSEILTIKLAPKVHKQFFAIGEKVFLFEFSKFIYESDDDLMTWNNIGECSLISDCAAVCGYPICYKETIYIATYQCAYSFNLREKKLKEAKIFEKSLMDHHSFWYNG</sequence>
<dbReference type="Gene3D" id="2.120.10.80">
    <property type="entry name" value="Kelch-type beta propeller"/>
    <property type="match status" value="1"/>
</dbReference>
<dbReference type="AlphaFoldDB" id="A0AAU9INS6"/>
<proteinExistence type="predicted"/>
<dbReference type="InterPro" id="IPR015915">
    <property type="entry name" value="Kelch-typ_b-propeller"/>
</dbReference>
<dbReference type="SUPFAM" id="SSF117281">
    <property type="entry name" value="Kelch motif"/>
    <property type="match status" value="1"/>
</dbReference>
<organism evidence="1 2">
    <name type="scientific">Blepharisma stoltei</name>
    <dbReference type="NCBI Taxonomy" id="1481888"/>
    <lineage>
        <taxon>Eukaryota</taxon>
        <taxon>Sar</taxon>
        <taxon>Alveolata</taxon>
        <taxon>Ciliophora</taxon>
        <taxon>Postciliodesmatophora</taxon>
        <taxon>Heterotrichea</taxon>
        <taxon>Heterotrichida</taxon>
        <taxon>Blepharismidae</taxon>
        <taxon>Blepharisma</taxon>
    </lineage>
</organism>
<dbReference type="EMBL" id="CAJZBQ010000010">
    <property type="protein sequence ID" value="CAG9313434.1"/>
    <property type="molecule type" value="Genomic_DNA"/>
</dbReference>
<evidence type="ECO:0000313" key="2">
    <source>
        <dbReference type="Proteomes" id="UP001162131"/>
    </source>
</evidence>
<keyword evidence="2" id="KW-1185">Reference proteome</keyword>
<accession>A0AAU9INS6</accession>
<gene>
    <name evidence="1" type="ORF">BSTOLATCC_MIC8700</name>
</gene>
<protein>
    <submittedName>
        <fullName evidence="1">Uncharacterized protein</fullName>
    </submittedName>
</protein>
<name>A0AAU9INS6_9CILI</name>
<comment type="caution">
    <text evidence="1">The sequence shown here is derived from an EMBL/GenBank/DDBJ whole genome shotgun (WGS) entry which is preliminary data.</text>
</comment>
<evidence type="ECO:0000313" key="1">
    <source>
        <dbReference type="EMBL" id="CAG9313434.1"/>
    </source>
</evidence>